<dbReference type="GO" id="GO:0006310">
    <property type="term" value="P:DNA recombination"/>
    <property type="evidence" value="ECO:0007669"/>
    <property type="project" value="UniProtKB-KW"/>
</dbReference>
<name>A0A857NHY9_9BACT</name>
<dbReference type="PANTHER" id="PTHR30349">
    <property type="entry name" value="PHAGE INTEGRASE-RELATED"/>
    <property type="match status" value="1"/>
</dbReference>
<keyword evidence="6 9" id="KW-0238">DNA-binding</keyword>
<dbReference type="PANTHER" id="PTHR30349:SF77">
    <property type="entry name" value="TYROSINE RECOMBINASE XERC"/>
    <property type="match status" value="1"/>
</dbReference>
<accession>A0A857NHY9</accession>
<evidence type="ECO:0000256" key="8">
    <source>
        <dbReference type="ARBA" id="ARBA00023306"/>
    </source>
</evidence>
<evidence type="ECO:0000256" key="1">
    <source>
        <dbReference type="ARBA" id="ARBA00004496"/>
    </source>
</evidence>
<dbReference type="InterPro" id="IPR010998">
    <property type="entry name" value="Integrase_recombinase_N"/>
</dbReference>
<evidence type="ECO:0000256" key="6">
    <source>
        <dbReference type="ARBA" id="ARBA00023125"/>
    </source>
</evidence>
<dbReference type="PROSITE" id="PS51898">
    <property type="entry name" value="TYR_RECOMBINASE"/>
    <property type="match status" value="1"/>
</dbReference>
<dbReference type="SUPFAM" id="SSF56349">
    <property type="entry name" value="DNA breaking-rejoining enzymes"/>
    <property type="match status" value="1"/>
</dbReference>
<gene>
    <name evidence="12" type="ORF">MICH65_0697</name>
</gene>
<keyword evidence="8" id="KW-0131">Cell cycle</keyword>
<evidence type="ECO:0000259" key="11">
    <source>
        <dbReference type="PROSITE" id="PS51900"/>
    </source>
</evidence>
<evidence type="ECO:0000256" key="2">
    <source>
        <dbReference type="ARBA" id="ARBA00022490"/>
    </source>
</evidence>
<keyword evidence="5" id="KW-0229">DNA integration</keyword>
<dbReference type="GO" id="GO:0051301">
    <property type="term" value="P:cell division"/>
    <property type="evidence" value="ECO:0007669"/>
    <property type="project" value="UniProtKB-KW"/>
</dbReference>
<dbReference type="InterPro" id="IPR002104">
    <property type="entry name" value="Integrase_catalytic"/>
</dbReference>
<comment type="subcellular location">
    <subcellularLocation>
        <location evidence="1">Cytoplasm</location>
    </subcellularLocation>
</comment>
<proteinExistence type="predicted"/>
<evidence type="ECO:0000313" key="12">
    <source>
        <dbReference type="EMBL" id="QHO63678.1"/>
    </source>
</evidence>
<dbReference type="RefSeq" id="WP_161932048.1">
    <property type="nucleotide sequence ID" value="NZ_CP047901.1"/>
</dbReference>
<dbReference type="EMBL" id="CP047901">
    <property type="protein sequence ID" value="QHO63678.1"/>
    <property type="molecule type" value="Genomic_DNA"/>
</dbReference>
<evidence type="ECO:0000256" key="5">
    <source>
        <dbReference type="ARBA" id="ARBA00022908"/>
    </source>
</evidence>
<evidence type="ECO:0000256" key="7">
    <source>
        <dbReference type="ARBA" id="ARBA00023172"/>
    </source>
</evidence>
<dbReference type="KEGG" id="caqa:MICH65_0697"/>
<protein>
    <submittedName>
        <fullName evidence="12">Site-specific tyrosine recombinase XerD</fullName>
    </submittedName>
</protein>
<evidence type="ECO:0000256" key="3">
    <source>
        <dbReference type="ARBA" id="ARBA00022618"/>
    </source>
</evidence>
<dbReference type="InterPro" id="IPR044068">
    <property type="entry name" value="CB"/>
</dbReference>
<evidence type="ECO:0000256" key="9">
    <source>
        <dbReference type="PROSITE-ProRule" id="PRU01248"/>
    </source>
</evidence>
<organism evidence="12 13">
    <name type="scientific">Candidatus Chazhemtobacterium aquaticus</name>
    <dbReference type="NCBI Taxonomy" id="2715735"/>
    <lineage>
        <taxon>Bacteria</taxon>
        <taxon>Candidatus Chazhemtobacteraceae</taxon>
        <taxon>Candidatus Chazhemtobacterium</taxon>
    </lineage>
</organism>
<dbReference type="Proteomes" id="UP000463983">
    <property type="component" value="Chromosome"/>
</dbReference>
<sequence>MKQTKKTKEDFELKKLINRFIAHLEVERNYSKYTLRNYRFYLTRFRKWFEKKYEQEYVNRLTAEMVRSYRLWLSRYEDEKGQTLSRTTQSYHVIALRAFLKYLSKKGIKSLSPEKVELPKAEGRRIRFLSREQIERLLDQPLTSEPEGLRDKAILEVLFSTGLRVSELAKLNREDIDIKSREFGVVGKGRRVRVVFLSERAAKWLERFLVARDDHWRPVWIRYSGTKADPATAGEQMRLSVRTIQRIVEKYRRSAKLPIKVSPHVVRHSFATTLLQNGADLRSVQEMLGHKNVSTTQVYTHVTNPQLRKVHERFLK</sequence>
<dbReference type="Pfam" id="PF00589">
    <property type="entry name" value="Phage_integrase"/>
    <property type="match status" value="1"/>
</dbReference>
<dbReference type="GO" id="GO:0005737">
    <property type="term" value="C:cytoplasm"/>
    <property type="evidence" value="ECO:0007669"/>
    <property type="project" value="UniProtKB-SubCell"/>
</dbReference>
<keyword evidence="13" id="KW-1185">Reference proteome</keyword>
<keyword evidence="3" id="KW-0132">Cell division</keyword>
<dbReference type="Pfam" id="PF02899">
    <property type="entry name" value="Phage_int_SAM_1"/>
    <property type="match status" value="1"/>
</dbReference>
<feature type="domain" description="Tyr recombinase" evidence="10">
    <location>
        <begin position="124"/>
        <end position="312"/>
    </location>
</feature>
<keyword evidence="4" id="KW-0159">Chromosome partition</keyword>
<dbReference type="InterPro" id="IPR050090">
    <property type="entry name" value="Tyrosine_recombinase_XerCD"/>
</dbReference>
<feature type="domain" description="Core-binding (CB)" evidence="11">
    <location>
        <begin position="11"/>
        <end position="104"/>
    </location>
</feature>
<dbReference type="AlphaFoldDB" id="A0A857NHY9"/>
<keyword evidence="7" id="KW-0233">DNA recombination</keyword>
<dbReference type="InterPro" id="IPR004107">
    <property type="entry name" value="Integrase_SAM-like_N"/>
</dbReference>
<evidence type="ECO:0000256" key="4">
    <source>
        <dbReference type="ARBA" id="ARBA00022829"/>
    </source>
</evidence>
<dbReference type="GO" id="GO:0007059">
    <property type="term" value="P:chromosome segregation"/>
    <property type="evidence" value="ECO:0007669"/>
    <property type="project" value="UniProtKB-KW"/>
</dbReference>
<evidence type="ECO:0000313" key="13">
    <source>
        <dbReference type="Proteomes" id="UP000463983"/>
    </source>
</evidence>
<dbReference type="InterPro" id="IPR011010">
    <property type="entry name" value="DNA_brk_join_enz"/>
</dbReference>
<dbReference type="InterPro" id="IPR013762">
    <property type="entry name" value="Integrase-like_cat_sf"/>
</dbReference>
<dbReference type="GO" id="GO:0003677">
    <property type="term" value="F:DNA binding"/>
    <property type="evidence" value="ECO:0007669"/>
    <property type="project" value="UniProtKB-UniRule"/>
</dbReference>
<evidence type="ECO:0000259" key="10">
    <source>
        <dbReference type="PROSITE" id="PS51898"/>
    </source>
</evidence>
<dbReference type="Gene3D" id="1.10.443.10">
    <property type="entry name" value="Intergrase catalytic core"/>
    <property type="match status" value="1"/>
</dbReference>
<reference evidence="13" key="1">
    <citation type="journal article" date="2020" name="Microorganisms">
        <title>Complete Genome of a Member of a New Bacterial Lineage in the Microgenomates Group Reveals an Unusual Nucleotide Composition Disparity Between Two Strands of DNA and Limited Metabolic Potential.</title>
        <authorList>
            <person name="Kadnikov V.V."/>
            <person name="Mardanov A.V."/>
            <person name="Beletsky A.V."/>
            <person name="Karnachuk O.V."/>
            <person name="Ravin N.V."/>
        </authorList>
    </citation>
    <scope>NUCLEOTIDE SEQUENCE [LARGE SCALE GENOMIC DNA]</scope>
</reference>
<keyword evidence="2" id="KW-0963">Cytoplasm</keyword>
<dbReference type="Gene3D" id="1.10.150.130">
    <property type="match status" value="1"/>
</dbReference>
<dbReference type="CDD" id="cd00798">
    <property type="entry name" value="INT_XerDC_C"/>
    <property type="match status" value="1"/>
</dbReference>
<dbReference type="PROSITE" id="PS51900">
    <property type="entry name" value="CB"/>
    <property type="match status" value="1"/>
</dbReference>
<dbReference type="GO" id="GO:0015074">
    <property type="term" value="P:DNA integration"/>
    <property type="evidence" value="ECO:0007669"/>
    <property type="project" value="UniProtKB-KW"/>
</dbReference>